<dbReference type="InterPro" id="IPR004114">
    <property type="entry name" value="THUMP_dom"/>
</dbReference>
<comment type="similarity">
    <text evidence="1">Belongs to the THUMPD1 family.</text>
</comment>
<accession>A0A6L2PWU6</accession>
<dbReference type="GO" id="GO:0003723">
    <property type="term" value="F:RNA binding"/>
    <property type="evidence" value="ECO:0007669"/>
    <property type="project" value="UniProtKB-UniRule"/>
</dbReference>
<proteinExistence type="inferred from homology"/>
<evidence type="ECO:0000256" key="2">
    <source>
        <dbReference type="PROSITE-ProRule" id="PRU00529"/>
    </source>
</evidence>
<dbReference type="GO" id="GO:0006400">
    <property type="term" value="P:tRNA modification"/>
    <property type="evidence" value="ECO:0007669"/>
    <property type="project" value="InterPro"/>
</dbReference>
<name>A0A6L2PWU6_COPFO</name>
<keyword evidence="6" id="KW-1185">Reference proteome</keyword>
<reference evidence="6" key="1">
    <citation type="submission" date="2020-01" db="EMBL/GenBank/DDBJ databases">
        <title>Draft genome sequence of the Termite Coptotermes fromosanus.</title>
        <authorList>
            <person name="Itakura S."/>
            <person name="Yosikawa Y."/>
            <person name="Umezawa K."/>
        </authorList>
    </citation>
    <scope>NUCLEOTIDE SEQUENCE [LARGE SCALE GENOMIC DNA]</scope>
</reference>
<evidence type="ECO:0000256" key="1">
    <source>
        <dbReference type="ARBA" id="ARBA00060731"/>
    </source>
</evidence>
<evidence type="ECO:0000256" key="3">
    <source>
        <dbReference type="SAM" id="MobiDB-lite"/>
    </source>
</evidence>
<dbReference type="InParanoid" id="A0A6L2PWU6"/>
<feature type="compositionally biased region" description="Basic residues" evidence="3">
    <location>
        <begin position="1"/>
        <end position="10"/>
    </location>
</feature>
<dbReference type="Proteomes" id="UP000502823">
    <property type="component" value="Unassembled WGS sequence"/>
</dbReference>
<dbReference type="FunCoup" id="A0A6L2PWU6">
    <property type="interactions" value="1998"/>
</dbReference>
<feature type="domain" description="THUMP" evidence="4">
    <location>
        <begin position="140"/>
        <end position="246"/>
    </location>
</feature>
<feature type="region of interest" description="Disordered" evidence="3">
    <location>
        <begin position="321"/>
        <end position="361"/>
    </location>
</feature>
<dbReference type="PANTHER" id="PTHR13452:SF10">
    <property type="entry name" value="THUMP DOMAIN-CONTAINING PROTEIN 1"/>
    <property type="match status" value="1"/>
</dbReference>
<gene>
    <name evidence="5" type="ORF">Cfor_07659</name>
</gene>
<sequence length="361" mass="40114">MSSYQKRRKPNFYGSQKPKKKREFVLKPGLKGFLCTCNSREKDCIRESYNILNEYADSLYGEEKAVAAASASAGRGPPQNESEDEIETALSKELDSLKAERSKLPSMRRFQAVDSGANNCIFIQTTVSEPVQLVHYIMKDLEATKKQKTRFLLRLLPIEATCKAYLDDIRQTADTIFDKYFLKEGKTFAVLFNRRNSSGVNRDDLIRDLAEMVVKRHPENRADLKHPQLAIIVEIIRNMCCLSVVPEYFELRKYNLLELCAPEGGIKVVGGKKESVAGGKSEETEEEIAVAQEGIQVGADAGEESVGETVASELKDRVKAIKGGVDTDDSKMKPEDTNVEEQTGETGNASKVSEAPAEGEV</sequence>
<evidence type="ECO:0000313" key="5">
    <source>
        <dbReference type="EMBL" id="GFG35058.1"/>
    </source>
</evidence>
<dbReference type="Pfam" id="PF02926">
    <property type="entry name" value="THUMP"/>
    <property type="match status" value="1"/>
</dbReference>
<feature type="region of interest" description="Disordered" evidence="3">
    <location>
        <begin position="1"/>
        <end position="20"/>
    </location>
</feature>
<dbReference type="OrthoDB" id="367221at2759"/>
<comment type="caution">
    <text evidence="5">The sequence shown here is derived from an EMBL/GenBank/DDBJ whole genome shotgun (WGS) entry which is preliminary data.</text>
</comment>
<dbReference type="FunFam" id="3.30.2300.10:FF:000001">
    <property type="entry name" value="THUMP domain-containing protein 1"/>
    <property type="match status" value="1"/>
</dbReference>
<dbReference type="SUPFAM" id="SSF143437">
    <property type="entry name" value="THUMP domain-like"/>
    <property type="match status" value="1"/>
</dbReference>
<organism evidence="5 6">
    <name type="scientific">Coptotermes formosanus</name>
    <name type="common">Formosan subterranean termite</name>
    <dbReference type="NCBI Taxonomy" id="36987"/>
    <lineage>
        <taxon>Eukaryota</taxon>
        <taxon>Metazoa</taxon>
        <taxon>Ecdysozoa</taxon>
        <taxon>Arthropoda</taxon>
        <taxon>Hexapoda</taxon>
        <taxon>Insecta</taxon>
        <taxon>Pterygota</taxon>
        <taxon>Neoptera</taxon>
        <taxon>Polyneoptera</taxon>
        <taxon>Dictyoptera</taxon>
        <taxon>Blattodea</taxon>
        <taxon>Blattoidea</taxon>
        <taxon>Termitoidae</taxon>
        <taxon>Rhinotermitidae</taxon>
        <taxon>Coptotermes</taxon>
    </lineage>
</organism>
<dbReference type="SMART" id="SM00981">
    <property type="entry name" value="THUMP"/>
    <property type="match status" value="1"/>
</dbReference>
<dbReference type="Gene3D" id="3.30.2300.10">
    <property type="entry name" value="THUMP superfamily"/>
    <property type="match status" value="1"/>
</dbReference>
<evidence type="ECO:0000259" key="4">
    <source>
        <dbReference type="PROSITE" id="PS51165"/>
    </source>
</evidence>
<dbReference type="PANTHER" id="PTHR13452">
    <property type="entry name" value="THUMP DOMAIN CONTAINING PROTEIN 1-RELATED"/>
    <property type="match status" value="1"/>
</dbReference>
<dbReference type="EMBL" id="BLKM01000519">
    <property type="protein sequence ID" value="GFG35058.1"/>
    <property type="molecule type" value="Genomic_DNA"/>
</dbReference>
<keyword evidence="2" id="KW-0694">RNA-binding</keyword>
<protein>
    <recommendedName>
        <fullName evidence="4">THUMP domain-containing protein</fullName>
    </recommendedName>
</protein>
<dbReference type="PROSITE" id="PS51165">
    <property type="entry name" value="THUMP"/>
    <property type="match status" value="1"/>
</dbReference>
<evidence type="ECO:0000313" key="6">
    <source>
        <dbReference type="Proteomes" id="UP000502823"/>
    </source>
</evidence>
<dbReference type="CDD" id="cd11717">
    <property type="entry name" value="THUMP_THUMPD1_like"/>
    <property type="match status" value="1"/>
</dbReference>
<dbReference type="InterPro" id="IPR040183">
    <property type="entry name" value="THUMPD1-like"/>
</dbReference>
<dbReference type="AlphaFoldDB" id="A0A6L2PWU6"/>